<dbReference type="Gene3D" id="1.10.287.110">
    <property type="entry name" value="DnaJ domain"/>
    <property type="match status" value="1"/>
</dbReference>
<feature type="binding site" evidence="8">
    <location>
        <position position="217"/>
    </location>
    <ligand>
        <name>Zn(2+)</name>
        <dbReference type="ChEBI" id="CHEBI:29105"/>
        <label>1</label>
    </ligand>
</feature>
<dbReference type="SUPFAM" id="SSF49493">
    <property type="entry name" value="HSP40/DnaJ peptide-binding domain"/>
    <property type="match status" value="2"/>
</dbReference>
<dbReference type="InterPro" id="IPR001305">
    <property type="entry name" value="HSP_DnaJ_Cys-rich_dom"/>
</dbReference>
<feature type="binding site" evidence="8">
    <location>
        <position position="206"/>
    </location>
    <ligand>
        <name>Zn(2+)</name>
        <dbReference type="ChEBI" id="CHEBI:29105"/>
        <label>2</label>
    </ligand>
</feature>
<dbReference type="InterPro" id="IPR018253">
    <property type="entry name" value="DnaJ_domain_CS"/>
</dbReference>
<comment type="subcellular location">
    <subcellularLocation>
        <location evidence="8">Cytoplasm</location>
    </subcellularLocation>
</comment>
<evidence type="ECO:0000259" key="10">
    <source>
        <dbReference type="PROSITE" id="PS50076"/>
    </source>
</evidence>
<feature type="binding site" evidence="8">
    <location>
        <position position="203"/>
    </location>
    <ligand>
        <name>Zn(2+)</name>
        <dbReference type="ChEBI" id="CHEBI:29105"/>
        <label>2</label>
    </ligand>
</feature>
<dbReference type="EMBL" id="JACQCR010000028">
    <property type="protein sequence ID" value="MBI3630936.1"/>
    <property type="molecule type" value="Genomic_DNA"/>
</dbReference>
<dbReference type="Pfam" id="PF01556">
    <property type="entry name" value="DnaJ_C"/>
    <property type="match status" value="1"/>
</dbReference>
<dbReference type="PRINTS" id="PR00625">
    <property type="entry name" value="JDOMAIN"/>
</dbReference>
<keyword evidence="4 8" id="KW-0862">Zinc</keyword>
<dbReference type="PROSITE" id="PS51188">
    <property type="entry name" value="ZF_CR"/>
    <property type="match status" value="1"/>
</dbReference>
<feature type="domain" description="CR-type" evidence="11">
    <location>
        <begin position="147"/>
        <end position="229"/>
    </location>
</feature>
<evidence type="ECO:0000256" key="3">
    <source>
        <dbReference type="ARBA" id="ARBA00022771"/>
    </source>
</evidence>
<dbReference type="CDD" id="cd10747">
    <property type="entry name" value="DnaJ_C"/>
    <property type="match status" value="1"/>
</dbReference>
<dbReference type="InterPro" id="IPR002939">
    <property type="entry name" value="DnaJ_C"/>
</dbReference>
<name>A0A932R1J2_9BACT</name>
<dbReference type="InterPro" id="IPR012724">
    <property type="entry name" value="DnaJ"/>
</dbReference>
<dbReference type="InterPro" id="IPR001623">
    <property type="entry name" value="DnaJ_domain"/>
</dbReference>
<dbReference type="Pfam" id="PF00226">
    <property type="entry name" value="DnaJ"/>
    <property type="match status" value="1"/>
</dbReference>
<comment type="similarity">
    <text evidence="6 8">Belongs to the DnaJ family.</text>
</comment>
<evidence type="ECO:0000313" key="12">
    <source>
        <dbReference type="EMBL" id="MBI3630936.1"/>
    </source>
</evidence>
<keyword evidence="8" id="KW-0963">Cytoplasm</keyword>
<dbReference type="Pfam" id="PF00684">
    <property type="entry name" value="DnaJ_CXXCXGXG"/>
    <property type="match status" value="1"/>
</dbReference>
<evidence type="ECO:0000256" key="5">
    <source>
        <dbReference type="ARBA" id="ARBA00023186"/>
    </source>
</evidence>
<evidence type="ECO:0000256" key="7">
    <source>
        <dbReference type="ARBA" id="ARBA00067609"/>
    </source>
</evidence>
<dbReference type="SUPFAM" id="SSF57938">
    <property type="entry name" value="DnaJ/Hsp40 cysteine-rich domain"/>
    <property type="match status" value="1"/>
</dbReference>
<feature type="domain" description="J" evidence="10">
    <location>
        <begin position="4"/>
        <end position="65"/>
    </location>
</feature>
<dbReference type="Gene3D" id="2.60.260.20">
    <property type="entry name" value="Urease metallochaperone UreE, N-terminal domain"/>
    <property type="match status" value="2"/>
</dbReference>
<keyword evidence="2 8" id="KW-0677">Repeat</keyword>
<feature type="binding site" evidence="8">
    <location>
        <position position="177"/>
    </location>
    <ligand>
        <name>Zn(2+)</name>
        <dbReference type="ChEBI" id="CHEBI:29105"/>
        <label>2</label>
    </ligand>
</feature>
<feature type="binding site" evidence="8">
    <location>
        <position position="163"/>
    </location>
    <ligand>
        <name>Zn(2+)</name>
        <dbReference type="ChEBI" id="CHEBI:29105"/>
        <label>1</label>
    </ligand>
</feature>
<keyword evidence="3 8" id="KW-0863">Zinc-finger</keyword>
<keyword evidence="5 8" id="KW-0143">Chaperone</keyword>
<keyword evidence="8" id="KW-0235">DNA replication</keyword>
<sequence length="369" mass="40286">MAKDYYKVLGIARNASKEEIKKAYRALAHKFHPDKGGSESRFKEINEAYQILSDERKRAQYDQFGSAFDAASGGGQQGGFEWPGGFRVDFGEGGFPGGEGRGFADFDFSDMFEDFFGGAPTRRKGASERGRDLRIVLEISFEESVMGAKKEVDLSRLARCGRCAGSGAEPGTKMKMCPTCQGKGNIQKTQRTFLGSFTSVSACPECLGAGKRPEMPCAVCRANGVEQKLERLEIFIPRGIREAELLKITGKGDASVAGKAPGDLYVEIHVRPHEAFRRQGDDIVMALPIRMSQAILGDAMEVDTLDGAIKLKIPEGTQPGDILNIRGRGAWRPSGYGRGDLLVEIKVDIPKRLSKKAKEAIHNLKDEGL</sequence>
<protein>
    <recommendedName>
        <fullName evidence="7 8">Chaperone protein DnaJ</fullName>
    </recommendedName>
</protein>
<dbReference type="PANTHER" id="PTHR43096:SF10">
    <property type="entry name" value="CHAPERONE PROTEIN DNAJ A6, CHLOROPLASTIC"/>
    <property type="match status" value="1"/>
</dbReference>
<feature type="binding site" evidence="8">
    <location>
        <position position="180"/>
    </location>
    <ligand>
        <name>Zn(2+)</name>
        <dbReference type="ChEBI" id="CHEBI:29105"/>
        <label>2</label>
    </ligand>
</feature>
<dbReference type="GO" id="GO:0005524">
    <property type="term" value="F:ATP binding"/>
    <property type="evidence" value="ECO:0007669"/>
    <property type="project" value="InterPro"/>
</dbReference>
<dbReference type="GO" id="GO:0006260">
    <property type="term" value="P:DNA replication"/>
    <property type="evidence" value="ECO:0007669"/>
    <property type="project" value="UniProtKB-KW"/>
</dbReference>
<evidence type="ECO:0000313" key="13">
    <source>
        <dbReference type="Proteomes" id="UP000753196"/>
    </source>
</evidence>
<comment type="cofactor">
    <cofactor evidence="8">
        <name>Zn(2+)</name>
        <dbReference type="ChEBI" id="CHEBI:29105"/>
    </cofactor>
    <text evidence="8">Binds 2 Zn(2+) ions per monomer.</text>
</comment>
<dbReference type="NCBIfam" id="NF008035">
    <property type="entry name" value="PRK10767.1"/>
    <property type="match status" value="1"/>
</dbReference>
<dbReference type="GO" id="GO:0005737">
    <property type="term" value="C:cytoplasm"/>
    <property type="evidence" value="ECO:0007669"/>
    <property type="project" value="UniProtKB-SubCell"/>
</dbReference>
<dbReference type="GO" id="GO:0009408">
    <property type="term" value="P:response to heat"/>
    <property type="evidence" value="ECO:0007669"/>
    <property type="project" value="InterPro"/>
</dbReference>
<dbReference type="FunFam" id="2.60.260.20:FF:000005">
    <property type="entry name" value="Chaperone protein dnaJ 1, mitochondrial"/>
    <property type="match status" value="1"/>
</dbReference>
<comment type="subunit">
    <text evidence="8">Homodimer.</text>
</comment>
<evidence type="ECO:0000256" key="2">
    <source>
        <dbReference type="ARBA" id="ARBA00022737"/>
    </source>
</evidence>
<comment type="caution">
    <text evidence="8">Lacks conserved residue(s) required for the propagation of feature annotation.</text>
</comment>
<reference evidence="12" key="1">
    <citation type="submission" date="2020-07" db="EMBL/GenBank/DDBJ databases">
        <title>Huge and variable diversity of episymbiotic CPR bacteria and DPANN archaea in groundwater ecosystems.</title>
        <authorList>
            <person name="He C.Y."/>
            <person name="Keren R."/>
            <person name="Whittaker M."/>
            <person name="Farag I.F."/>
            <person name="Doudna J."/>
            <person name="Cate J.H.D."/>
            <person name="Banfield J.F."/>
        </authorList>
    </citation>
    <scope>NUCLEOTIDE SEQUENCE</scope>
    <source>
        <strain evidence="12">NC_groundwater_973_Pr1_S-0.2um_54_13</strain>
    </source>
</reference>
<dbReference type="SMART" id="SM00271">
    <property type="entry name" value="DnaJ"/>
    <property type="match status" value="1"/>
</dbReference>
<dbReference type="Proteomes" id="UP000753196">
    <property type="component" value="Unassembled WGS sequence"/>
</dbReference>
<proteinExistence type="inferred from homology"/>
<comment type="function">
    <text evidence="8">Participates actively in the response to hyperosmotic and heat shock by preventing the aggregation of stress-denatured proteins and by disaggregating proteins, also in an autonomous, DnaK-independent fashion. Unfolded proteins bind initially to DnaJ; upon interaction with the DnaJ-bound protein, DnaK hydrolyzes its bound ATP, resulting in the formation of a stable complex. GrpE releases ADP from DnaK; ATP binding to DnaK triggers the release of the substrate protein, thus completing the reaction cycle. Several rounds of ATP-dependent interactions between DnaJ, DnaK and GrpE are required for fully efficient folding. Also involved, together with DnaK and GrpE, in the DNA replication of plasmids through activation of initiation proteins.</text>
</comment>
<gene>
    <name evidence="8 12" type="primary">dnaJ</name>
    <name evidence="12" type="ORF">HY221_01190</name>
</gene>
<dbReference type="FunFam" id="2.10.230.10:FF:000002">
    <property type="entry name" value="Molecular chaperone DnaJ"/>
    <property type="match status" value="1"/>
</dbReference>
<dbReference type="Gene3D" id="2.10.230.10">
    <property type="entry name" value="Heat shock protein DnaJ, cysteine-rich domain"/>
    <property type="match status" value="1"/>
</dbReference>
<dbReference type="InterPro" id="IPR008971">
    <property type="entry name" value="HSP40/DnaJ_pept-bd"/>
</dbReference>
<dbReference type="HAMAP" id="MF_01152">
    <property type="entry name" value="DnaJ"/>
    <property type="match status" value="1"/>
</dbReference>
<evidence type="ECO:0000256" key="8">
    <source>
        <dbReference type="HAMAP-Rule" id="MF_01152"/>
    </source>
</evidence>
<comment type="domain">
    <text evidence="8">The J domain is necessary and sufficient to stimulate DnaK ATPase activity. Zinc center 1 plays an important role in the autonomous, DnaK-independent chaperone activity of DnaJ. Zinc center 2 is essential for interaction with DnaK and for DnaJ activity.</text>
</comment>
<dbReference type="CDD" id="cd10719">
    <property type="entry name" value="DnaJ_zf"/>
    <property type="match status" value="1"/>
</dbReference>
<dbReference type="GO" id="GO:0008270">
    <property type="term" value="F:zinc ion binding"/>
    <property type="evidence" value="ECO:0007669"/>
    <property type="project" value="UniProtKB-UniRule"/>
</dbReference>
<evidence type="ECO:0000256" key="1">
    <source>
        <dbReference type="ARBA" id="ARBA00022723"/>
    </source>
</evidence>
<dbReference type="GO" id="GO:0042026">
    <property type="term" value="P:protein refolding"/>
    <property type="evidence" value="ECO:0007669"/>
    <property type="project" value="TreeGrafter"/>
</dbReference>
<evidence type="ECO:0000256" key="9">
    <source>
        <dbReference type="PROSITE-ProRule" id="PRU00546"/>
    </source>
</evidence>
<keyword evidence="1 8" id="KW-0479">Metal-binding</keyword>
<dbReference type="InterPro" id="IPR036869">
    <property type="entry name" value="J_dom_sf"/>
</dbReference>
<feature type="binding site" evidence="8">
    <location>
        <position position="160"/>
    </location>
    <ligand>
        <name>Zn(2+)</name>
        <dbReference type="ChEBI" id="CHEBI:29105"/>
        <label>1</label>
    </ligand>
</feature>
<evidence type="ECO:0000256" key="4">
    <source>
        <dbReference type="ARBA" id="ARBA00022833"/>
    </source>
</evidence>
<dbReference type="PROSITE" id="PS50076">
    <property type="entry name" value="DNAJ_2"/>
    <property type="match status" value="1"/>
</dbReference>
<dbReference type="PANTHER" id="PTHR43096">
    <property type="entry name" value="DNAJ HOMOLOG 1, MITOCHONDRIAL-RELATED"/>
    <property type="match status" value="1"/>
</dbReference>
<organism evidence="12 13">
    <name type="scientific">Candidatus Sungiibacteriota bacterium</name>
    <dbReference type="NCBI Taxonomy" id="2750080"/>
    <lineage>
        <taxon>Bacteria</taxon>
        <taxon>Candidatus Sungiibacteriota</taxon>
    </lineage>
</organism>
<keyword evidence="8" id="KW-0346">Stress response</keyword>
<dbReference type="CDD" id="cd06257">
    <property type="entry name" value="DnaJ"/>
    <property type="match status" value="1"/>
</dbReference>
<feature type="binding site" evidence="8">
    <location>
        <position position="220"/>
    </location>
    <ligand>
        <name>Zn(2+)</name>
        <dbReference type="ChEBI" id="CHEBI:29105"/>
        <label>1</label>
    </ligand>
</feature>
<dbReference type="SUPFAM" id="SSF46565">
    <property type="entry name" value="Chaperone J-domain"/>
    <property type="match status" value="1"/>
</dbReference>
<dbReference type="AlphaFoldDB" id="A0A932R1J2"/>
<dbReference type="GO" id="GO:0031072">
    <property type="term" value="F:heat shock protein binding"/>
    <property type="evidence" value="ECO:0007669"/>
    <property type="project" value="InterPro"/>
</dbReference>
<dbReference type="InterPro" id="IPR036410">
    <property type="entry name" value="HSP_DnaJ_Cys-rich_dom_sf"/>
</dbReference>
<dbReference type="PROSITE" id="PS00636">
    <property type="entry name" value="DNAJ_1"/>
    <property type="match status" value="1"/>
</dbReference>
<accession>A0A932R1J2</accession>
<comment type="caution">
    <text evidence="12">The sequence shown here is derived from an EMBL/GenBank/DDBJ whole genome shotgun (WGS) entry which is preliminary data.</text>
</comment>
<evidence type="ECO:0000256" key="6">
    <source>
        <dbReference type="ARBA" id="ARBA00061004"/>
    </source>
</evidence>
<evidence type="ECO:0000259" key="11">
    <source>
        <dbReference type="PROSITE" id="PS51188"/>
    </source>
</evidence>
<feature type="zinc finger region" description="CR-type" evidence="9">
    <location>
        <begin position="147"/>
        <end position="229"/>
    </location>
</feature>
<dbReference type="NCBIfam" id="TIGR02349">
    <property type="entry name" value="DnaJ_bact"/>
    <property type="match status" value="1"/>
</dbReference>
<dbReference type="GO" id="GO:0051082">
    <property type="term" value="F:unfolded protein binding"/>
    <property type="evidence" value="ECO:0007669"/>
    <property type="project" value="UniProtKB-UniRule"/>
</dbReference>